<sequence length="96" mass="10339">MVSTALTYGPILFGGAVALVLSGIVAVQCILFFKLFPSEARFKTAMVATVWALDVAHSTLILISLFHYFIVHFGNTTVLLSIPWCVHPSSVILASS</sequence>
<keyword evidence="3" id="KW-1185">Reference proteome</keyword>
<dbReference type="Proteomes" id="UP001221757">
    <property type="component" value="Unassembled WGS sequence"/>
</dbReference>
<accession>A0AAD7DHK1</accession>
<gene>
    <name evidence="2" type="ORF">B0H17DRAFT_1010957</name>
</gene>
<feature type="transmembrane region" description="Helical" evidence="1">
    <location>
        <begin position="45"/>
        <end position="70"/>
    </location>
</feature>
<evidence type="ECO:0000256" key="1">
    <source>
        <dbReference type="SAM" id="Phobius"/>
    </source>
</evidence>
<protein>
    <submittedName>
        <fullName evidence="2">Uncharacterized protein</fullName>
    </submittedName>
</protein>
<name>A0AAD7DHK1_MYCRO</name>
<keyword evidence="1" id="KW-0472">Membrane</keyword>
<organism evidence="2 3">
    <name type="scientific">Mycena rosella</name>
    <name type="common">Pink bonnet</name>
    <name type="synonym">Agaricus rosellus</name>
    <dbReference type="NCBI Taxonomy" id="1033263"/>
    <lineage>
        <taxon>Eukaryota</taxon>
        <taxon>Fungi</taxon>
        <taxon>Dikarya</taxon>
        <taxon>Basidiomycota</taxon>
        <taxon>Agaricomycotina</taxon>
        <taxon>Agaricomycetes</taxon>
        <taxon>Agaricomycetidae</taxon>
        <taxon>Agaricales</taxon>
        <taxon>Marasmiineae</taxon>
        <taxon>Mycenaceae</taxon>
        <taxon>Mycena</taxon>
    </lineage>
</organism>
<dbReference type="AlphaFoldDB" id="A0AAD7DHK1"/>
<comment type="caution">
    <text evidence="2">The sequence shown here is derived from an EMBL/GenBank/DDBJ whole genome shotgun (WGS) entry which is preliminary data.</text>
</comment>
<feature type="transmembrane region" description="Helical" evidence="1">
    <location>
        <begin position="12"/>
        <end position="33"/>
    </location>
</feature>
<keyword evidence="1" id="KW-1133">Transmembrane helix</keyword>
<evidence type="ECO:0000313" key="2">
    <source>
        <dbReference type="EMBL" id="KAJ7691541.1"/>
    </source>
</evidence>
<dbReference type="EMBL" id="JARKIE010000057">
    <property type="protein sequence ID" value="KAJ7691541.1"/>
    <property type="molecule type" value="Genomic_DNA"/>
</dbReference>
<reference evidence="2" key="1">
    <citation type="submission" date="2023-03" db="EMBL/GenBank/DDBJ databases">
        <title>Massive genome expansion in bonnet fungi (Mycena s.s.) driven by repeated elements and novel gene families across ecological guilds.</title>
        <authorList>
            <consortium name="Lawrence Berkeley National Laboratory"/>
            <person name="Harder C.B."/>
            <person name="Miyauchi S."/>
            <person name="Viragh M."/>
            <person name="Kuo A."/>
            <person name="Thoen E."/>
            <person name="Andreopoulos B."/>
            <person name="Lu D."/>
            <person name="Skrede I."/>
            <person name="Drula E."/>
            <person name="Henrissat B."/>
            <person name="Morin E."/>
            <person name="Kohler A."/>
            <person name="Barry K."/>
            <person name="LaButti K."/>
            <person name="Morin E."/>
            <person name="Salamov A."/>
            <person name="Lipzen A."/>
            <person name="Mereny Z."/>
            <person name="Hegedus B."/>
            <person name="Baldrian P."/>
            <person name="Stursova M."/>
            <person name="Weitz H."/>
            <person name="Taylor A."/>
            <person name="Grigoriev I.V."/>
            <person name="Nagy L.G."/>
            <person name="Martin F."/>
            <person name="Kauserud H."/>
        </authorList>
    </citation>
    <scope>NUCLEOTIDE SEQUENCE</scope>
    <source>
        <strain evidence="2">CBHHK067</strain>
    </source>
</reference>
<keyword evidence="1" id="KW-0812">Transmembrane</keyword>
<proteinExistence type="predicted"/>
<evidence type="ECO:0000313" key="3">
    <source>
        <dbReference type="Proteomes" id="UP001221757"/>
    </source>
</evidence>